<dbReference type="AlphaFoldDB" id="A0A401X1L8"/>
<protein>
    <submittedName>
        <fullName evidence="1">Uncharacterized protein</fullName>
    </submittedName>
</protein>
<proteinExistence type="predicted"/>
<keyword evidence="2" id="KW-1185">Reference proteome</keyword>
<dbReference type="RefSeq" id="WP_124296885.1">
    <property type="nucleotide sequence ID" value="NZ_BDEV01000022.1"/>
</dbReference>
<reference evidence="1 2" key="1">
    <citation type="submission" date="2016-06" db="EMBL/GenBank/DDBJ databases">
        <title>Acetobacter pasteurianus NBRC 3278 whole genome sequencing project.</title>
        <authorList>
            <person name="Matsutani M."/>
            <person name="Shiwa Y."/>
            <person name="Okamoto-Kainuma A."/>
            <person name="Ishikawa M."/>
            <person name="Koizumi Y."/>
            <person name="Yoshikawa H."/>
            <person name="Yakushi T."/>
            <person name="Matsushita K."/>
        </authorList>
    </citation>
    <scope>NUCLEOTIDE SEQUENCE [LARGE SCALE GENOMIC DNA]</scope>
    <source>
        <strain evidence="1 2">NBRC 3278</strain>
    </source>
</reference>
<accession>A0A401X1L8</accession>
<gene>
    <name evidence="1" type="ORF">NBRC3278_0782</name>
</gene>
<sequence length="63" mass="6936">MAKTISLSVQRVQEYGASFLLFALRDDGRMFCKMVSALCEADNAYVSNEGGWQELTPPTEGMA</sequence>
<comment type="caution">
    <text evidence="1">The sequence shown here is derived from an EMBL/GenBank/DDBJ whole genome shotgun (WGS) entry which is preliminary data.</text>
</comment>
<dbReference type="Proteomes" id="UP000287385">
    <property type="component" value="Unassembled WGS sequence"/>
</dbReference>
<organism evidence="1 2">
    <name type="scientific">Acetobacter pasteurianus NBRC 3278</name>
    <dbReference type="NCBI Taxonomy" id="1226660"/>
    <lineage>
        <taxon>Bacteria</taxon>
        <taxon>Pseudomonadati</taxon>
        <taxon>Pseudomonadota</taxon>
        <taxon>Alphaproteobacteria</taxon>
        <taxon>Acetobacterales</taxon>
        <taxon>Acetobacteraceae</taxon>
        <taxon>Acetobacter</taxon>
    </lineage>
</organism>
<dbReference type="EMBL" id="BDEV01000022">
    <property type="protein sequence ID" value="GCD61689.1"/>
    <property type="molecule type" value="Genomic_DNA"/>
</dbReference>
<name>A0A401X1L8_ACEPA</name>
<evidence type="ECO:0000313" key="2">
    <source>
        <dbReference type="Proteomes" id="UP000287385"/>
    </source>
</evidence>
<evidence type="ECO:0000313" key="1">
    <source>
        <dbReference type="EMBL" id="GCD61689.1"/>
    </source>
</evidence>